<dbReference type="InterPro" id="IPR026849">
    <property type="entry name" value="ATG2"/>
</dbReference>
<organism evidence="14 15">
    <name type="scientific">Verticillium longisporum</name>
    <name type="common">Verticillium dahliae var. longisporum</name>
    <dbReference type="NCBI Taxonomy" id="100787"/>
    <lineage>
        <taxon>Eukaryota</taxon>
        <taxon>Fungi</taxon>
        <taxon>Dikarya</taxon>
        <taxon>Ascomycota</taxon>
        <taxon>Pezizomycotina</taxon>
        <taxon>Sordariomycetes</taxon>
        <taxon>Hypocreomycetidae</taxon>
        <taxon>Glomerellales</taxon>
        <taxon>Plectosphaerellaceae</taxon>
        <taxon>Verticillium</taxon>
    </lineage>
</organism>
<evidence type="ECO:0000313" key="15">
    <source>
        <dbReference type="Proteomes" id="UP000044602"/>
    </source>
</evidence>
<proteinExistence type="inferred from homology"/>
<feature type="region of interest" description="Disordered" evidence="13">
    <location>
        <begin position="568"/>
        <end position="593"/>
    </location>
</feature>
<dbReference type="GO" id="GO:0043495">
    <property type="term" value="F:protein-membrane adaptor activity"/>
    <property type="evidence" value="ECO:0007669"/>
    <property type="project" value="TreeGrafter"/>
</dbReference>
<accession>A0A0G4LS74</accession>
<evidence type="ECO:0000256" key="10">
    <source>
        <dbReference type="ARBA" id="ARBA00024479"/>
    </source>
</evidence>
<feature type="region of interest" description="Disordered" evidence="13">
    <location>
        <begin position="654"/>
        <end position="675"/>
    </location>
</feature>
<keyword evidence="5" id="KW-0813">Transport</keyword>
<feature type="compositionally biased region" description="Polar residues" evidence="13">
    <location>
        <begin position="483"/>
        <end position="497"/>
    </location>
</feature>
<evidence type="ECO:0000256" key="5">
    <source>
        <dbReference type="ARBA" id="ARBA00022448"/>
    </source>
</evidence>
<evidence type="ECO:0000313" key="14">
    <source>
        <dbReference type="EMBL" id="CRK24936.1"/>
    </source>
</evidence>
<evidence type="ECO:0000256" key="1">
    <source>
        <dbReference type="ARBA" id="ARBA00004406"/>
    </source>
</evidence>
<sequence>MATFFQSFRSSTMPKRLLRYALSKLELLEEETLDIENLEFALGRNTVFEFKDVGMRLKKLERLLNLPPAFRLQRAKVLKLTVTIPMDFYTSPITIEVDGVDIRVSVVGGDEDKNKERAARKTRGEPDVVPDTLDLAASFLETQPLAEKRKLEEALASETQDLGASFATADSFASEEDEPGFGTGQALSLPFFLADFLQGIIDRTQIQIRGVIFQLDVEVPSDDSTAASDIVAFQIALDQIDVEGVTAELSNNQDDPLIQPKEGKRHIALSRIRAYLISEANVFSSFSRSPSMTSPAISQAPSFSERATPSPPPPSLQTTDLRQSSHVDNMAIHPSMHHNDTMEDSVELNEIDEALLRDSEDALQIPYDLADEPGPEDENTHTPRASIYEDFPGSHADSYSASKPSDNAHGLAWGEWSSEPPPDLLEEALSTPLQGSLHVPADAQQRSDSPTGLAATEPSEDDDLARSQLFTHEEAESMYMSAFSQAESKQMPSQQFPSHLPGDAGLSPTSSPGLRKDEPGTRVLPEFDAVHPPDDTGSSPGTSELLTEDEATISAQLEDDKNIETTVDDSAPDPAAFFSEPSGPVQEDIPTPRGPTRLVKEIVSLALISIYVPSMHKHIHVQPAPQVERTASPRLARSFAPQVPGAFSVYSTSPSMEASEAPQTYTSKPTESHADDSFEVNLSPVDVRFDASLAFLLATVVGKLLEAVRGGPAPSRVDEPQKGQEKLTNKSTVKLAVEKISLVFLNQLGGVADTAERVLGSGDLHLQPEILLQSVFERLSISIESSGSTTETSIDLEKFRLGYATDDILSFDQSLQMRTSVMDKFPSPGADVSLKLIQTLDSIRTEITTLPLLVQLDLRRLDETFGWFGGLSSFLHMSSSMTASSSPSSKSQIQSPSKPRGVRFDTPINPDDKSASSLNKVDMRVGGFNLELRGKECSVGLETSAIKMVSRSSGMGFAISKARLAGPYLKNGRRDPPIMVTLGSLRFDYQNSPTAQDLERLLELIIPSKAKFDQGDNEIMVDTLLRQRRKGAVLRINLEQFEIKVSHLSHLQCLPGLGEELARLAIVAKYLPEDDRPGLLTLGKIMDARASLDLGGKIGLVTASLKEFEAAQITIPSLIAFGIGSVSVRRNDSEDLVSSPSAAQLTSPVLMVRMVGDEIEPVIKVQMRAVTIDYRVPTIMDVLGLGADATPQEFEASLAASVANLGDQAHHALTKDTKPTVSRQSGDLSKSNSKPMKVDILSKDCLIGLNPLKQPSKLFIVLTDAHLEVILPKDVNTQATLHLNKASLLLTDDVVKAATVDERNTERQRGGDAASQQVADLAARGYVNICFISAAKVLVRVTANPVDGERRLDVEMRDDLLVLETCADSTQTLISLANALTPPTPPTKENKYRTKVVPVQNLLASIAPEAFGRAEGAYDFDEDFPMAQGLGSDDEYDVTIESGSLPAASRLYQDEHVMEEVFDAGGSAISINSAAHASRTSDSNFNISSSDVSDGSGDLDIDENYFTHRQDLDSKARIWNSKQNSYDQAPADLVRRSPLRVTVCDVHVIWHLFDGYDWARTRDEITRTVEEVQTKALERRKAGPTTYEDEEDDDTAVIGDYLFNSIYIGIPAQYDPRDLAQMVNADLNDNATFTETESVATTAFTATGTRAGGAPRSKKRLRLGRSKHHKISFELQGVNLDLIVFPPDSGETQSSIDVRVQTLEVYDMVPTSTWKKFATYDQDAGEREMNTSMVRLELLNVKPHRDLAASEMVLRVTLLPLRLHVDQDALDFITRFFEFKDDKIPVHSSPSDVPFLQRVEIMDIPVQLDFKPKRVDYGGLKSGRTTEFMNFVILDQAHMTLRHAIIYGVQGFDRMGKTLNDIWMPDVKRNQLPGVLAGLAPVRSLVNIGSGFKNLVEIPIKEYQKDGRIFRSLQMGATAFARTTGTEMVKLGAKLAIGTQTALQGAEGLLTTRPPTAEATNWDGDDPADADDHQKQISLYADQPTGVIQGLRGGYQSLMRDLHSTRDAIIAVPGEVMDSQSAQGLARVLYKRAPTIVFRPAIGASKAIGKTLIGATNSLDPQNRRRAEEKYKRH</sequence>
<dbReference type="GO" id="GO:0032266">
    <property type="term" value="F:phosphatidylinositol-3-phosphate binding"/>
    <property type="evidence" value="ECO:0007669"/>
    <property type="project" value="TreeGrafter"/>
</dbReference>
<feature type="compositionally biased region" description="Low complexity" evidence="13">
    <location>
        <begin position="286"/>
        <end position="295"/>
    </location>
</feature>
<evidence type="ECO:0000256" key="3">
    <source>
        <dbReference type="ARBA" id="ARBA00009714"/>
    </source>
</evidence>
<dbReference type="Pfam" id="PF13329">
    <property type="entry name" value="ATG2_CAD"/>
    <property type="match status" value="1"/>
</dbReference>
<comment type="catalytic activity">
    <reaction evidence="12">
        <text>a 1,2-diacyl-sn-glycero-3-phosphocholine(in) = a 1,2-diacyl-sn-glycero-3-phosphocholine(out)</text>
        <dbReference type="Rhea" id="RHEA:38571"/>
        <dbReference type="ChEBI" id="CHEBI:57643"/>
    </reaction>
</comment>
<evidence type="ECO:0000256" key="6">
    <source>
        <dbReference type="ARBA" id="ARBA00022824"/>
    </source>
</evidence>
<dbReference type="GO" id="GO:0000045">
    <property type="term" value="P:autophagosome assembly"/>
    <property type="evidence" value="ECO:0007669"/>
    <property type="project" value="TreeGrafter"/>
</dbReference>
<comment type="subcellular location">
    <subcellularLocation>
        <location evidence="1">Endoplasmic reticulum membrane</location>
        <topology evidence="1">Peripheral membrane protein</topology>
    </subcellularLocation>
    <subcellularLocation>
        <location evidence="2">Preautophagosomal structure membrane</location>
        <topology evidence="2">Peripheral membrane protein</topology>
    </subcellularLocation>
</comment>
<reference evidence="14 15" key="1">
    <citation type="submission" date="2015-05" db="EMBL/GenBank/DDBJ databases">
        <authorList>
            <person name="Wang D.B."/>
            <person name="Wang M."/>
        </authorList>
    </citation>
    <scope>NUCLEOTIDE SEQUENCE [LARGE SCALE GENOMIC DNA]</scope>
    <source>
        <strain evidence="14">VL1</strain>
    </source>
</reference>
<keyword evidence="9" id="KW-0472">Membrane</keyword>
<dbReference type="EMBL" id="CVQH01018002">
    <property type="protein sequence ID" value="CRK24936.1"/>
    <property type="molecule type" value="Genomic_DNA"/>
</dbReference>
<comment type="catalytic activity">
    <reaction evidence="10">
        <text>a 1,2-diacyl-sn-glycero-3-phospho-L-serine(in) = a 1,2-diacyl-sn-glycero-3-phospho-L-serine(out)</text>
        <dbReference type="Rhea" id="RHEA:38663"/>
        <dbReference type="ChEBI" id="CHEBI:57262"/>
    </reaction>
</comment>
<dbReference type="GO" id="GO:0034045">
    <property type="term" value="C:phagophore assembly site membrane"/>
    <property type="evidence" value="ECO:0007669"/>
    <property type="project" value="UniProtKB-SubCell"/>
</dbReference>
<keyword evidence="15" id="KW-1185">Reference proteome</keyword>
<dbReference type="GO" id="GO:0000422">
    <property type="term" value="P:autophagy of mitochondrion"/>
    <property type="evidence" value="ECO:0007669"/>
    <property type="project" value="TreeGrafter"/>
</dbReference>
<dbReference type="GO" id="GO:0006869">
    <property type="term" value="P:lipid transport"/>
    <property type="evidence" value="ECO:0007669"/>
    <property type="project" value="UniProtKB-KW"/>
</dbReference>
<dbReference type="GO" id="GO:0034727">
    <property type="term" value="P:piecemeal microautophagy of the nucleus"/>
    <property type="evidence" value="ECO:0007669"/>
    <property type="project" value="TreeGrafter"/>
</dbReference>
<feature type="region of interest" description="Disordered" evidence="13">
    <location>
        <begin position="367"/>
        <end position="426"/>
    </location>
</feature>
<dbReference type="GO" id="GO:0061709">
    <property type="term" value="P:reticulophagy"/>
    <property type="evidence" value="ECO:0007669"/>
    <property type="project" value="TreeGrafter"/>
</dbReference>
<evidence type="ECO:0000256" key="7">
    <source>
        <dbReference type="ARBA" id="ARBA00023006"/>
    </source>
</evidence>
<feature type="region of interest" description="Disordered" evidence="13">
    <location>
        <begin position="1214"/>
        <end position="1234"/>
    </location>
</feature>
<evidence type="ECO:0000256" key="2">
    <source>
        <dbReference type="ARBA" id="ARBA00004623"/>
    </source>
</evidence>
<feature type="region of interest" description="Disordered" evidence="13">
    <location>
        <begin position="483"/>
        <end position="545"/>
    </location>
</feature>
<evidence type="ECO:0000256" key="12">
    <source>
        <dbReference type="ARBA" id="ARBA00024631"/>
    </source>
</evidence>
<feature type="region of interest" description="Disordered" evidence="13">
    <location>
        <begin position="439"/>
        <end position="463"/>
    </location>
</feature>
<feature type="compositionally biased region" description="Polar residues" evidence="13">
    <location>
        <begin position="1219"/>
        <end position="1234"/>
    </location>
</feature>
<comment type="catalytic activity">
    <reaction evidence="11">
        <text>a 1,2-diacyl-sn-glycero-3-phosphoethanolamine(in) = a 1,2-diacyl-sn-glycero-3-phosphoethanolamine(out)</text>
        <dbReference type="Rhea" id="RHEA:38895"/>
        <dbReference type="ChEBI" id="CHEBI:64612"/>
    </reaction>
</comment>
<gene>
    <name evidence="14" type="ORF">BN1708_014072</name>
</gene>
<feature type="region of interest" description="Disordered" evidence="13">
    <location>
        <begin position="286"/>
        <end position="321"/>
    </location>
</feature>
<evidence type="ECO:0000256" key="11">
    <source>
        <dbReference type="ARBA" id="ARBA00024615"/>
    </source>
</evidence>
<comment type="similarity">
    <text evidence="3">Belongs to the ATG2 family.</text>
</comment>
<dbReference type="STRING" id="100787.A0A0G4LS74"/>
<dbReference type="PANTHER" id="PTHR13190">
    <property type="entry name" value="AUTOPHAGY-RELATED 2, ISOFORM A"/>
    <property type="match status" value="1"/>
</dbReference>
<evidence type="ECO:0000256" key="13">
    <source>
        <dbReference type="SAM" id="MobiDB-lite"/>
    </source>
</evidence>
<evidence type="ECO:0000256" key="9">
    <source>
        <dbReference type="ARBA" id="ARBA00023136"/>
    </source>
</evidence>
<feature type="compositionally biased region" description="Polar residues" evidence="13">
    <location>
        <begin position="296"/>
        <end position="307"/>
    </location>
</feature>
<name>A0A0G4LS74_VERLO</name>
<feature type="compositionally biased region" description="Polar residues" evidence="13">
    <location>
        <begin position="654"/>
        <end position="669"/>
    </location>
</feature>
<feature type="compositionally biased region" description="Polar residues" evidence="13">
    <location>
        <begin position="536"/>
        <end position="545"/>
    </location>
</feature>
<feature type="region of interest" description="Disordered" evidence="13">
    <location>
        <begin position="883"/>
        <end position="917"/>
    </location>
</feature>
<dbReference type="GO" id="GO:0061908">
    <property type="term" value="C:phagophore"/>
    <property type="evidence" value="ECO:0007669"/>
    <property type="project" value="TreeGrafter"/>
</dbReference>
<dbReference type="GO" id="GO:0061723">
    <property type="term" value="P:glycophagy"/>
    <property type="evidence" value="ECO:0007669"/>
    <property type="project" value="TreeGrafter"/>
</dbReference>
<keyword evidence="8" id="KW-0445">Lipid transport</keyword>
<dbReference type="Proteomes" id="UP000044602">
    <property type="component" value="Unassembled WGS sequence"/>
</dbReference>
<evidence type="ECO:0000256" key="4">
    <source>
        <dbReference type="ARBA" id="ARBA00018070"/>
    </source>
</evidence>
<protein>
    <recommendedName>
        <fullName evidence="4">Autophagy-related protein 2</fullName>
    </recommendedName>
</protein>
<keyword evidence="6" id="KW-0256">Endoplasmic reticulum</keyword>
<dbReference type="GO" id="GO:0005789">
    <property type="term" value="C:endoplasmic reticulum membrane"/>
    <property type="evidence" value="ECO:0007669"/>
    <property type="project" value="UniProtKB-SubCell"/>
</dbReference>
<dbReference type="PANTHER" id="PTHR13190:SF1">
    <property type="entry name" value="AUTOPHAGY-RELATED 2, ISOFORM A"/>
    <property type="match status" value="1"/>
</dbReference>
<keyword evidence="7" id="KW-0072">Autophagy</keyword>
<feature type="compositionally biased region" description="Low complexity" evidence="13">
    <location>
        <begin position="883"/>
        <end position="898"/>
    </location>
</feature>
<evidence type="ECO:0000256" key="8">
    <source>
        <dbReference type="ARBA" id="ARBA00023055"/>
    </source>
</evidence>